<dbReference type="InterPro" id="IPR011701">
    <property type="entry name" value="MFS"/>
</dbReference>
<feature type="transmembrane region" description="Helical" evidence="6">
    <location>
        <begin position="242"/>
        <end position="259"/>
    </location>
</feature>
<evidence type="ECO:0000256" key="5">
    <source>
        <dbReference type="ARBA" id="ARBA00023136"/>
    </source>
</evidence>
<feature type="transmembrane region" description="Helical" evidence="6">
    <location>
        <begin position="93"/>
        <end position="112"/>
    </location>
</feature>
<comment type="caution">
    <text evidence="8">The sequence shown here is derived from an EMBL/GenBank/DDBJ whole genome shotgun (WGS) entry which is preliminary data.</text>
</comment>
<dbReference type="PANTHER" id="PTHR19432">
    <property type="entry name" value="SUGAR TRANSPORTER"/>
    <property type="match status" value="1"/>
</dbReference>
<feature type="transmembrane region" description="Helical" evidence="6">
    <location>
        <begin position="193"/>
        <end position="214"/>
    </location>
</feature>
<evidence type="ECO:0000313" key="9">
    <source>
        <dbReference type="Proteomes" id="UP001470230"/>
    </source>
</evidence>
<reference evidence="8 9" key="1">
    <citation type="submission" date="2024-04" db="EMBL/GenBank/DDBJ databases">
        <title>Tritrichomonas musculus Genome.</title>
        <authorList>
            <person name="Alves-Ferreira E."/>
            <person name="Grigg M."/>
            <person name="Lorenzi H."/>
            <person name="Galac M."/>
        </authorList>
    </citation>
    <scope>NUCLEOTIDE SEQUENCE [LARGE SCALE GENOMIC DNA]</scope>
    <source>
        <strain evidence="8 9">EAF2021</strain>
    </source>
</reference>
<dbReference type="Pfam" id="PF07690">
    <property type="entry name" value="MFS_1"/>
    <property type="match status" value="2"/>
</dbReference>
<dbReference type="Gene3D" id="1.20.1250.20">
    <property type="entry name" value="MFS general substrate transporter like domains"/>
    <property type="match status" value="1"/>
</dbReference>
<dbReference type="EMBL" id="JAPFFF010000043">
    <property type="protein sequence ID" value="KAK8840963.1"/>
    <property type="molecule type" value="Genomic_DNA"/>
</dbReference>
<feature type="domain" description="Major facilitator superfamily (MFS) profile" evidence="7">
    <location>
        <begin position="23"/>
        <end position="444"/>
    </location>
</feature>
<keyword evidence="5 6" id="KW-0472">Membrane</keyword>
<keyword evidence="3 6" id="KW-0812">Transmembrane</keyword>
<proteinExistence type="predicted"/>
<evidence type="ECO:0000256" key="1">
    <source>
        <dbReference type="ARBA" id="ARBA00004141"/>
    </source>
</evidence>
<dbReference type="PANTHER" id="PTHR19432:SF26">
    <property type="entry name" value="MAJOR FACILITATOR SUPERFAMILY (MFS) PROFILE DOMAIN-CONTAINING PROTEIN"/>
    <property type="match status" value="1"/>
</dbReference>
<dbReference type="InterPro" id="IPR020846">
    <property type="entry name" value="MFS_dom"/>
</dbReference>
<feature type="transmembrane region" description="Helical" evidence="6">
    <location>
        <begin position="57"/>
        <end position="81"/>
    </location>
</feature>
<name>A0ABR2H532_9EUKA</name>
<comment type="subcellular location">
    <subcellularLocation>
        <location evidence="1">Membrane</location>
        <topology evidence="1">Multi-pass membrane protein</topology>
    </subcellularLocation>
</comment>
<keyword evidence="2" id="KW-0813">Transport</keyword>
<feature type="transmembrane region" description="Helical" evidence="6">
    <location>
        <begin position="124"/>
        <end position="140"/>
    </location>
</feature>
<evidence type="ECO:0000313" key="8">
    <source>
        <dbReference type="EMBL" id="KAK8840963.1"/>
    </source>
</evidence>
<feature type="transmembrane region" description="Helical" evidence="6">
    <location>
        <begin position="20"/>
        <end position="45"/>
    </location>
</feature>
<dbReference type="SUPFAM" id="SSF103473">
    <property type="entry name" value="MFS general substrate transporter"/>
    <property type="match status" value="1"/>
</dbReference>
<accession>A0ABR2H532</accession>
<gene>
    <name evidence="8" type="ORF">M9Y10_027797</name>
</gene>
<keyword evidence="4 6" id="KW-1133">Transmembrane helix</keyword>
<organism evidence="8 9">
    <name type="scientific">Tritrichomonas musculus</name>
    <dbReference type="NCBI Taxonomy" id="1915356"/>
    <lineage>
        <taxon>Eukaryota</taxon>
        <taxon>Metamonada</taxon>
        <taxon>Parabasalia</taxon>
        <taxon>Tritrichomonadida</taxon>
        <taxon>Tritrichomonadidae</taxon>
        <taxon>Tritrichomonas</taxon>
    </lineage>
</organism>
<evidence type="ECO:0000256" key="4">
    <source>
        <dbReference type="ARBA" id="ARBA00022989"/>
    </source>
</evidence>
<keyword evidence="9" id="KW-1185">Reference proteome</keyword>
<evidence type="ECO:0000256" key="2">
    <source>
        <dbReference type="ARBA" id="ARBA00022448"/>
    </source>
</evidence>
<evidence type="ECO:0000259" key="7">
    <source>
        <dbReference type="PROSITE" id="PS50850"/>
    </source>
</evidence>
<dbReference type="PROSITE" id="PS50850">
    <property type="entry name" value="MFS"/>
    <property type="match status" value="1"/>
</dbReference>
<evidence type="ECO:0000256" key="6">
    <source>
        <dbReference type="SAM" id="Phobius"/>
    </source>
</evidence>
<sequence length="468" mass="51536">MIEDSLYDDWVPLCKRDKLSFGRIMAIASGNLIPGLMYNIIFALLSPTRQLLGLPPIAELMLLLAGSLIGFFLAPLLGVLSDGLMFKYGRRRIFIVIGTIVAVASLLLLSFYDKIGSTVSQKKIIFIFSIILAFLSVNVIQSPARVLCSDVTPPNQQNQMSNICQVFGGIAPIVSNLLGGLKLKAFGLKETEFLLVICVSVAVLAMIVVCIAAREEPLRVKPPKVNPFKQTFRAFKKIPRPFSRVILPFLFANMAIYQFQIKFTDFMGRDIYEHRVMYSDEDTKKAIYENGVKRGMLCMTVNGAAQLIYSFINSKIVDSLGMKWTMVIGNSLMTVCLLIFIWVRQEYAFFAIVGLLGISQVIFTAIPYAIVSLVIPTEELGNNLGILNCFCVIGQQISNFGLGYFVDGVFGKDIYTLSTKKIGFSAVFGALTVLASFWIVQPSLAETGNYNQIDESGTGAVSGLSIAE</sequence>
<feature type="transmembrane region" description="Helical" evidence="6">
    <location>
        <begin position="160"/>
        <end position="181"/>
    </location>
</feature>
<feature type="transmembrane region" description="Helical" evidence="6">
    <location>
        <begin position="350"/>
        <end position="373"/>
    </location>
</feature>
<feature type="transmembrane region" description="Helical" evidence="6">
    <location>
        <begin position="385"/>
        <end position="410"/>
    </location>
</feature>
<protein>
    <recommendedName>
        <fullName evidence="7">Major facilitator superfamily (MFS) profile domain-containing protein</fullName>
    </recommendedName>
</protein>
<evidence type="ECO:0000256" key="3">
    <source>
        <dbReference type="ARBA" id="ARBA00022692"/>
    </source>
</evidence>
<feature type="transmembrane region" description="Helical" evidence="6">
    <location>
        <begin position="324"/>
        <end position="343"/>
    </location>
</feature>
<dbReference type="Proteomes" id="UP001470230">
    <property type="component" value="Unassembled WGS sequence"/>
</dbReference>
<dbReference type="InterPro" id="IPR036259">
    <property type="entry name" value="MFS_trans_sf"/>
</dbReference>
<feature type="transmembrane region" description="Helical" evidence="6">
    <location>
        <begin position="422"/>
        <end position="440"/>
    </location>
</feature>